<dbReference type="Proteomes" id="UP000308430">
    <property type="component" value="Unassembled WGS sequence"/>
</dbReference>
<dbReference type="AlphaFoldDB" id="A0A4S4ASC8"/>
<sequence length="190" mass="20900">MCDSARLVRYVRHAVRDAVRHQTRAVIGLCGMCGSLARLLAWKLNSEQRACAFPHVRASMPHIPHIPHTRQFTRVSACFMPHNPSAHTAHTFVHPLFWKRGEEVEEKVEGRGVMQCSQENVGEFNTRLRAELPEFYALARAFHSLGMIDGLRGASIGPAGSLGSGGVVPELSGAAEERLKAKRLAEGVRG</sequence>
<organism evidence="1 2">
    <name type="scientific">Pseudothauera nasutitermitis</name>
    <dbReference type="NCBI Taxonomy" id="2565930"/>
    <lineage>
        <taxon>Bacteria</taxon>
        <taxon>Pseudomonadati</taxon>
        <taxon>Pseudomonadota</taxon>
        <taxon>Betaproteobacteria</taxon>
        <taxon>Rhodocyclales</taxon>
        <taxon>Zoogloeaceae</taxon>
        <taxon>Pseudothauera</taxon>
    </lineage>
</organism>
<dbReference type="EMBL" id="SSOC01000009">
    <property type="protein sequence ID" value="THF61414.1"/>
    <property type="molecule type" value="Genomic_DNA"/>
</dbReference>
<dbReference type="OrthoDB" id="9256282at2"/>
<evidence type="ECO:0000313" key="1">
    <source>
        <dbReference type="EMBL" id="THF61414.1"/>
    </source>
</evidence>
<name>A0A4S4ASC8_9RHOO</name>
<accession>A0A4S4ASC8</accession>
<reference evidence="1 2" key="1">
    <citation type="submission" date="2019-04" db="EMBL/GenBank/DDBJ databases">
        <title>Azoarcus nasutitermitis sp. nov. isolated from termite nest.</title>
        <authorList>
            <person name="Lin S.-Y."/>
            <person name="Hameed A."/>
            <person name="Hsu Y.-H."/>
            <person name="Young C.-C."/>
        </authorList>
    </citation>
    <scope>NUCLEOTIDE SEQUENCE [LARGE SCALE GENOMIC DNA]</scope>
    <source>
        <strain evidence="1 2">CC-YHH838</strain>
    </source>
</reference>
<protein>
    <submittedName>
        <fullName evidence="1">Uncharacterized protein</fullName>
    </submittedName>
</protein>
<keyword evidence="2" id="KW-1185">Reference proteome</keyword>
<evidence type="ECO:0000313" key="2">
    <source>
        <dbReference type="Proteomes" id="UP000308430"/>
    </source>
</evidence>
<gene>
    <name evidence="1" type="ORF">E6C76_20245</name>
</gene>
<proteinExistence type="predicted"/>
<dbReference type="RefSeq" id="WP_136350075.1">
    <property type="nucleotide sequence ID" value="NZ_SSOC01000009.1"/>
</dbReference>
<comment type="caution">
    <text evidence="1">The sequence shown here is derived from an EMBL/GenBank/DDBJ whole genome shotgun (WGS) entry which is preliminary data.</text>
</comment>